<organism evidence="1">
    <name type="scientific">bioreactor metagenome</name>
    <dbReference type="NCBI Taxonomy" id="1076179"/>
    <lineage>
        <taxon>unclassified sequences</taxon>
        <taxon>metagenomes</taxon>
        <taxon>ecological metagenomes</taxon>
    </lineage>
</organism>
<accession>A0A645I2Y5</accession>
<reference evidence="1" key="1">
    <citation type="submission" date="2019-08" db="EMBL/GenBank/DDBJ databases">
        <authorList>
            <person name="Kucharzyk K."/>
            <person name="Murdoch R.W."/>
            <person name="Higgins S."/>
            <person name="Loffler F."/>
        </authorList>
    </citation>
    <scope>NUCLEOTIDE SEQUENCE</scope>
</reference>
<dbReference type="EMBL" id="VSSQ01104957">
    <property type="protein sequence ID" value="MPN45226.1"/>
    <property type="molecule type" value="Genomic_DNA"/>
</dbReference>
<sequence length="59" mass="6353">MVADHAEDIFPQRFKGYMAGDGGKAVIIQQGFDFFGAVATEAGKLHAFIALVAQGFQYT</sequence>
<comment type="caution">
    <text evidence="1">The sequence shown here is derived from an EMBL/GenBank/DDBJ whole genome shotgun (WGS) entry which is preliminary data.</text>
</comment>
<gene>
    <name evidence="1" type="ORF">SDC9_192793</name>
</gene>
<dbReference type="AlphaFoldDB" id="A0A645I2Y5"/>
<evidence type="ECO:0000313" key="1">
    <source>
        <dbReference type="EMBL" id="MPN45226.1"/>
    </source>
</evidence>
<protein>
    <submittedName>
        <fullName evidence="1">Uncharacterized protein</fullName>
    </submittedName>
</protein>
<name>A0A645I2Y5_9ZZZZ</name>
<proteinExistence type="predicted"/>